<dbReference type="RefSeq" id="WP_067284981.1">
    <property type="nucleotide sequence ID" value="NZ_LOHS01000194.1"/>
</dbReference>
<dbReference type="Proteomes" id="UP000077381">
    <property type="component" value="Unassembled WGS sequence"/>
</dbReference>
<sequence>MSNKAEQVAQELRGQVEAALAGVDQPVVFGPSQGTGRAKTPPRRRWPNPGVVQKPKKGLLDRLFWFVFAPVYYVTDPIGNFFDWLLDTISFRRKRRALHGGWGSIAGSLVAAHHTSARRFLVSGRTGLHLVYVGELGSETGWSLPKEQVRGIEHLEWAGGMPHKATLRFHFADGSWADLVLIGQTWQQVLSQFAPAPSK</sequence>
<evidence type="ECO:0000256" key="2">
    <source>
        <dbReference type="SAM" id="Phobius"/>
    </source>
</evidence>
<keyword evidence="2" id="KW-0812">Transmembrane</keyword>
<gene>
    <name evidence="3" type="ORF">STSP_70390</name>
</gene>
<evidence type="ECO:0000313" key="3">
    <source>
        <dbReference type="EMBL" id="OAH09584.1"/>
    </source>
</evidence>
<feature type="region of interest" description="Disordered" evidence="1">
    <location>
        <begin position="31"/>
        <end position="51"/>
    </location>
</feature>
<evidence type="ECO:0000256" key="1">
    <source>
        <dbReference type="SAM" id="MobiDB-lite"/>
    </source>
</evidence>
<dbReference type="OrthoDB" id="4294017at2"/>
<proteinExistence type="predicted"/>
<dbReference type="AlphaFoldDB" id="A0A177HH27"/>
<protein>
    <submittedName>
        <fullName evidence="3">Uncharacterized protein</fullName>
    </submittedName>
</protein>
<reference evidence="3 4" key="1">
    <citation type="submission" date="2015-12" db="EMBL/GenBank/DDBJ databases">
        <title>Genome sequence of Streptomyces sp. G25.</title>
        <authorList>
            <person name="Poehlein A."/>
            <person name="Roettig A."/>
            <person name="Hiessl S."/>
            <person name="Hauschild P."/>
            <person name="Schauer J."/>
            <person name="Madkour M.H."/>
            <person name="Al-Ansari A.M."/>
            <person name="Almakishah N.H."/>
            <person name="Steinbuechel A."/>
            <person name="Daniel R."/>
        </authorList>
    </citation>
    <scope>NUCLEOTIDE SEQUENCE [LARGE SCALE GENOMIC DNA]</scope>
    <source>
        <strain evidence="4">G25(2015)</strain>
    </source>
</reference>
<name>A0A177HH27_9ACTN</name>
<evidence type="ECO:0000313" key="4">
    <source>
        <dbReference type="Proteomes" id="UP000077381"/>
    </source>
</evidence>
<organism evidence="3 4">
    <name type="scientific">Streptomyces jeddahensis</name>
    <dbReference type="NCBI Taxonomy" id="1716141"/>
    <lineage>
        <taxon>Bacteria</taxon>
        <taxon>Bacillati</taxon>
        <taxon>Actinomycetota</taxon>
        <taxon>Actinomycetes</taxon>
        <taxon>Kitasatosporales</taxon>
        <taxon>Streptomycetaceae</taxon>
        <taxon>Streptomyces</taxon>
    </lineage>
</organism>
<dbReference type="STRING" id="1716141.STSP_70390"/>
<accession>A0A177HH27</accession>
<feature type="transmembrane region" description="Helical" evidence="2">
    <location>
        <begin position="63"/>
        <end position="86"/>
    </location>
</feature>
<keyword evidence="4" id="KW-1185">Reference proteome</keyword>
<keyword evidence="2" id="KW-0472">Membrane</keyword>
<dbReference type="PATRIC" id="fig|1716141.3.peg.7451"/>
<dbReference type="EMBL" id="LOHS01000194">
    <property type="protein sequence ID" value="OAH09584.1"/>
    <property type="molecule type" value="Genomic_DNA"/>
</dbReference>
<comment type="caution">
    <text evidence="3">The sequence shown here is derived from an EMBL/GenBank/DDBJ whole genome shotgun (WGS) entry which is preliminary data.</text>
</comment>
<keyword evidence="2" id="KW-1133">Transmembrane helix</keyword>